<evidence type="ECO:0000256" key="5">
    <source>
        <dbReference type="ARBA" id="ARBA00022833"/>
    </source>
</evidence>
<feature type="domain" description="C2H2-type" evidence="8">
    <location>
        <begin position="34"/>
        <end position="61"/>
    </location>
</feature>
<dbReference type="InterPro" id="IPR050331">
    <property type="entry name" value="Zinc_finger"/>
</dbReference>
<keyword evidence="10" id="KW-1185">Reference proteome</keyword>
<dbReference type="GO" id="GO:0010468">
    <property type="term" value="P:regulation of gene expression"/>
    <property type="evidence" value="ECO:0007669"/>
    <property type="project" value="TreeGrafter"/>
</dbReference>
<dbReference type="PANTHER" id="PTHR16515:SF49">
    <property type="entry name" value="GASTRULA ZINC FINGER PROTEIN XLCGF49.1-LIKE-RELATED"/>
    <property type="match status" value="1"/>
</dbReference>
<dbReference type="PROSITE" id="PS50157">
    <property type="entry name" value="ZINC_FINGER_C2H2_2"/>
    <property type="match status" value="2"/>
</dbReference>
<dbReference type="EMBL" id="JAODUP010000223">
    <property type="protein sequence ID" value="KAK2156054.1"/>
    <property type="molecule type" value="Genomic_DNA"/>
</dbReference>
<comment type="subcellular location">
    <subcellularLocation>
        <location evidence="1">Nucleus</location>
    </subcellularLocation>
</comment>
<dbReference type="Pfam" id="PF00096">
    <property type="entry name" value="zf-C2H2"/>
    <property type="match status" value="1"/>
</dbReference>
<dbReference type="Gene3D" id="3.30.160.60">
    <property type="entry name" value="Classic Zinc Finger"/>
    <property type="match status" value="2"/>
</dbReference>
<proteinExistence type="predicted"/>
<dbReference type="SMART" id="SM00355">
    <property type="entry name" value="ZnF_C2H2"/>
    <property type="match status" value="3"/>
</dbReference>
<evidence type="ECO:0000313" key="10">
    <source>
        <dbReference type="Proteomes" id="UP001208570"/>
    </source>
</evidence>
<evidence type="ECO:0000256" key="2">
    <source>
        <dbReference type="ARBA" id="ARBA00022723"/>
    </source>
</evidence>
<sequence length="88" mass="10375">MLPCRCRVCHQCFQMKADLDLHMNTHRIGSSYRYHCVYCNKRFNSTGNLQGHLSVHTGRKEYTCSICNKDFAYKSNLKTHLRHTHNIT</sequence>
<evidence type="ECO:0000256" key="6">
    <source>
        <dbReference type="ARBA" id="ARBA00023242"/>
    </source>
</evidence>
<keyword evidence="5" id="KW-0862">Zinc</keyword>
<protein>
    <recommendedName>
        <fullName evidence="8">C2H2-type domain-containing protein</fullName>
    </recommendedName>
</protein>
<name>A0AAD9N6K9_9ANNE</name>
<accession>A0AAD9N6K9</accession>
<keyword evidence="6" id="KW-0539">Nucleus</keyword>
<keyword evidence="4 7" id="KW-0863">Zinc-finger</keyword>
<evidence type="ECO:0000256" key="1">
    <source>
        <dbReference type="ARBA" id="ARBA00004123"/>
    </source>
</evidence>
<organism evidence="9 10">
    <name type="scientific">Paralvinella palmiformis</name>
    <dbReference type="NCBI Taxonomy" id="53620"/>
    <lineage>
        <taxon>Eukaryota</taxon>
        <taxon>Metazoa</taxon>
        <taxon>Spiralia</taxon>
        <taxon>Lophotrochozoa</taxon>
        <taxon>Annelida</taxon>
        <taxon>Polychaeta</taxon>
        <taxon>Sedentaria</taxon>
        <taxon>Canalipalpata</taxon>
        <taxon>Terebellida</taxon>
        <taxon>Terebelliformia</taxon>
        <taxon>Alvinellidae</taxon>
        <taxon>Paralvinella</taxon>
    </lineage>
</organism>
<evidence type="ECO:0000259" key="8">
    <source>
        <dbReference type="PROSITE" id="PS50157"/>
    </source>
</evidence>
<dbReference type="FunFam" id="3.30.160.60:FF:000624">
    <property type="entry name" value="zinc finger protein 697"/>
    <property type="match status" value="1"/>
</dbReference>
<keyword evidence="3" id="KW-0677">Repeat</keyword>
<feature type="domain" description="C2H2-type" evidence="8">
    <location>
        <begin position="62"/>
        <end position="88"/>
    </location>
</feature>
<comment type="caution">
    <text evidence="9">The sequence shown here is derived from an EMBL/GenBank/DDBJ whole genome shotgun (WGS) entry which is preliminary data.</text>
</comment>
<dbReference type="InterPro" id="IPR036236">
    <property type="entry name" value="Znf_C2H2_sf"/>
</dbReference>
<evidence type="ECO:0000256" key="7">
    <source>
        <dbReference type="PROSITE-ProRule" id="PRU00042"/>
    </source>
</evidence>
<evidence type="ECO:0000256" key="3">
    <source>
        <dbReference type="ARBA" id="ARBA00022737"/>
    </source>
</evidence>
<dbReference type="PANTHER" id="PTHR16515">
    <property type="entry name" value="PR DOMAIN ZINC FINGER PROTEIN"/>
    <property type="match status" value="1"/>
</dbReference>
<dbReference type="AlphaFoldDB" id="A0AAD9N6K9"/>
<dbReference type="GO" id="GO:0005634">
    <property type="term" value="C:nucleus"/>
    <property type="evidence" value="ECO:0007669"/>
    <property type="project" value="UniProtKB-SubCell"/>
</dbReference>
<evidence type="ECO:0000313" key="9">
    <source>
        <dbReference type="EMBL" id="KAK2156054.1"/>
    </source>
</evidence>
<dbReference type="Proteomes" id="UP001208570">
    <property type="component" value="Unassembled WGS sequence"/>
</dbReference>
<dbReference type="PROSITE" id="PS00028">
    <property type="entry name" value="ZINC_FINGER_C2H2_1"/>
    <property type="match status" value="3"/>
</dbReference>
<dbReference type="InterPro" id="IPR013087">
    <property type="entry name" value="Znf_C2H2_type"/>
</dbReference>
<dbReference type="GO" id="GO:0008270">
    <property type="term" value="F:zinc ion binding"/>
    <property type="evidence" value="ECO:0007669"/>
    <property type="project" value="UniProtKB-KW"/>
</dbReference>
<evidence type="ECO:0000256" key="4">
    <source>
        <dbReference type="ARBA" id="ARBA00022771"/>
    </source>
</evidence>
<reference evidence="9" key="1">
    <citation type="journal article" date="2023" name="Mol. Biol. Evol.">
        <title>Third-Generation Sequencing Reveals the Adaptive Role of the Epigenome in Three Deep-Sea Polychaetes.</title>
        <authorList>
            <person name="Perez M."/>
            <person name="Aroh O."/>
            <person name="Sun Y."/>
            <person name="Lan Y."/>
            <person name="Juniper S.K."/>
            <person name="Young C.R."/>
            <person name="Angers B."/>
            <person name="Qian P.Y."/>
        </authorList>
    </citation>
    <scope>NUCLEOTIDE SEQUENCE</scope>
    <source>
        <strain evidence="9">P08H-3</strain>
    </source>
</reference>
<dbReference type="Pfam" id="PF13894">
    <property type="entry name" value="zf-C2H2_4"/>
    <property type="match status" value="1"/>
</dbReference>
<keyword evidence="2" id="KW-0479">Metal-binding</keyword>
<gene>
    <name evidence="9" type="ORF">LSH36_223g04009</name>
</gene>
<dbReference type="SUPFAM" id="SSF57667">
    <property type="entry name" value="beta-beta-alpha zinc fingers"/>
    <property type="match status" value="2"/>
</dbReference>